<dbReference type="InterPro" id="IPR011990">
    <property type="entry name" value="TPR-like_helical_dom_sf"/>
</dbReference>
<dbReference type="AlphaFoldDB" id="A0AAX6II83"/>
<comment type="similarity">
    <text evidence="1">Belongs to the PPR family. P subfamily.</text>
</comment>
<dbReference type="EMBL" id="JANAVB010001337">
    <property type="protein sequence ID" value="KAJ6852966.1"/>
    <property type="molecule type" value="Genomic_DNA"/>
</dbReference>
<name>A0AAX6II83_IRIPA</name>
<dbReference type="Proteomes" id="UP001140949">
    <property type="component" value="Unassembled WGS sequence"/>
</dbReference>
<dbReference type="Pfam" id="PF13041">
    <property type="entry name" value="PPR_2"/>
    <property type="match status" value="1"/>
</dbReference>
<sequence length="122" mass="13714">MIASGTSLELQTYHIILHGLCKNHHTDEAMNLFNTISCQKENLEARTFSILIQGMFQAGKVNAARNLFNSILANDVVSPDVLTYTIMMKGLIKEGLLDEFDELFLSLKKMVTLQILLCLSYC</sequence>
<reference evidence="4" key="1">
    <citation type="journal article" date="2023" name="GigaByte">
        <title>Genome assembly of the bearded iris, Iris pallida Lam.</title>
        <authorList>
            <person name="Bruccoleri R.E."/>
            <person name="Oakeley E.J."/>
            <person name="Faust A.M.E."/>
            <person name="Altorfer M."/>
            <person name="Dessus-Babus S."/>
            <person name="Burckhardt D."/>
            <person name="Oertli M."/>
            <person name="Naumann U."/>
            <person name="Petersen F."/>
            <person name="Wong J."/>
        </authorList>
    </citation>
    <scope>NUCLEOTIDE SEQUENCE</scope>
    <source>
        <strain evidence="4">GSM-AAB239-AS_SAM_17_03QT</strain>
    </source>
</reference>
<proteinExistence type="inferred from homology"/>
<keyword evidence="5" id="KW-1185">Reference proteome</keyword>
<dbReference type="InterPro" id="IPR002885">
    <property type="entry name" value="PPR_rpt"/>
</dbReference>
<dbReference type="PANTHER" id="PTHR46128:SF358">
    <property type="entry name" value="TETRATRICOPEPTIDE REPEAT (TPR)-LIKE SUPERFAMILY PROTEIN"/>
    <property type="match status" value="1"/>
</dbReference>
<gene>
    <name evidence="4" type="ORF">M6B38_252480</name>
</gene>
<protein>
    <submittedName>
        <fullName evidence="4">Protein Rf1, mitochondrial-like isoform X1</fullName>
    </submittedName>
</protein>
<organism evidence="4 5">
    <name type="scientific">Iris pallida</name>
    <name type="common">Sweet iris</name>
    <dbReference type="NCBI Taxonomy" id="29817"/>
    <lineage>
        <taxon>Eukaryota</taxon>
        <taxon>Viridiplantae</taxon>
        <taxon>Streptophyta</taxon>
        <taxon>Embryophyta</taxon>
        <taxon>Tracheophyta</taxon>
        <taxon>Spermatophyta</taxon>
        <taxon>Magnoliopsida</taxon>
        <taxon>Liliopsida</taxon>
        <taxon>Asparagales</taxon>
        <taxon>Iridaceae</taxon>
        <taxon>Iridoideae</taxon>
        <taxon>Irideae</taxon>
        <taxon>Iris</taxon>
    </lineage>
</organism>
<dbReference type="PANTHER" id="PTHR46128">
    <property type="entry name" value="MITOCHONDRIAL GROUP I INTRON SPLICING FACTOR CCM1"/>
    <property type="match status" value="1"/>
</dbReference>
<dbReference type="Gene3D" id="1.25.40.10">
    <property type="entry name" value="Tetratricopeptide repeat domain"/>
    <property type="match status" value="1"/>
</dbReference>
<accession>A0AAX6II83</accession>
<dbReference type="Pfam" id="PF12854">
    <property type="entry name" value="PPR_1"/>
    <property type="match status" value="1"/>
</dbReference>
<evidence type="ECO:0000313" key="5">
    <source>
        <dbReference type="Proteomes" id="UP001140949"/>
    </source>
</evidence>
<evidence type="ECO:0000256" key="2">
    <source>
        <dbReference type="ARBA" id="ARBA00022737"/>
    </source>
</evidence>
<evidence type="ECO:0000313" key="4">
    <source>
        <dbReference type="EMBL" id="KAJ6852966.1"/>
    </source>
</evidence>
<evidence type="ECO:0000256" key="1">
    <source>
        <dbReference type="ARBA" id="ARBA00007626"/>
    </source>
</evidence>
<feature type="repeat" description="PPR" evidence="3">
    <location>
        <begin position="80"/>
        <end position="110"/>
    </location>
</feature>
<evidence type="ECO:0000256" key="3">
    <source>
        <dbReference type="PROSITE-ProRule" id="PRU00708"/>
    </source>
</evidence>
<reference evidence="4" key="2">
    <citation type="submission" date="2023-04" db="EMBL/GenBank/DDBJ databases">
        <authorList>
            <person name="Bruccoleri R.E."/>
            <person name="Oakeley E.J."/>
            <person name="Faust A.-M."/>
            <person name="Dessus-Babus S."/>
            <person name="Altorfer M."/>
            <person name="Burckhardt D."/>
            <person name="Oertli M."/>
            <person name="Naumann U."/>
            <person name="Petersen F."/>
            <person name="Wong J."/>
        </authorList>
    </citation>
    <scope>NUCLEOTIDE SEQUENCE</scope>
    <source>
        <strain evidence="4">GSM-AAB239-AS_SAM_17_03QT</strain>
        <tissue evidence="4">Leaf</tissue>
    </source>
</reference>
<comment type="caution">
    <text evidence="4">The sequence shown here is derived from an EMBL/GenBank/DDBJ whole genome shotgun (WGS) entry which is preliminary data.</text>
</comment>
<dbReference type="PROSITE" id="PS51375">
    <property type="entry name" value="PPR"/>
    <property type="match status" value="1"/>
</dbReference>
<dbReference type="InterPro" id="IPR050872">
    <property type="entry name" value="PPR_P_subfamily"/>
</dbReference>
<keyword evidence="2" id="KW-0677">Repeat</keyword>
<dbReference type="NCBIfam" id="TIGR00756">
    <property type="entry name" value="PPR"/>
    <property type="match status" value="3"/>
</dbReference>